<gene>
    <name evidence="11" type="ORF">EHS25_008944</name>
</gene>
<sequence length="967" mass="107166">MTYWLLMVMRAIQATGGSPAIGTGSGTVGDIATPGERGRFMGLFQGVALIGPAFGPVLGGILVQYLSWRWIFWVLAIWGGVTVTCLFFFLPETLRAVVGNGSVPPTLICSRPVDLARKRERKMDAEALETTFPVPEKKPYKPFASFQMLAYPEILLILVFGSCAFMCMFASLTILSSVLADNYGYDDVKIGLCYLPQGLGSMVIGMWGGRLHDWQFARIKRRLDFRPRHARDLEGYPIEKCRLAFVPLYIPLYLASVVGYGWMLDKTVNIAGPLVMSFAIGMGAQFSTQMCSLLLIDMFPANAGASSASFNLIRCAMSAVVTAIVDPLIRSVGLGWTFTILGGIADQCALYVPRRTPPLAFENAEDDLLSPESSDVRRSIQSRSPVERNLGKDNTRTAPLNHYFKFENQLRYPIHEAAFRQALDMIYAHSGSAEGPSLACIKNLPLVFIVLAQTAMGAGEELFGDERTRRSTSHKWYWSSTQIASAIQPESLELVLTHLLTSMYLILVLDRRLTEAWSTLALSVRAAQAIGCHRDGSSMDLNPFDTEYRRRVWSYVYHAEKHYALILGRPPAINEAYVDAHEPSNVDLEGIKPGQPIVSKPLTQPTTATFHILRRRFAQILGKIGHHFQKKHELATYHEVETLDDEILDFVNDLPPHFRLEDPDTSLDHVHLYIALHRYAIGTEIALTRILLHFWNVKYMLSRNACFDSAKLDFRLVSSMDISKLTSAAKLSPPTPAKAWHFVHGSISGIHADEMRLILTTFLDRHPVDKQSNKPQTSQKEVAIMLQDATDLTSTQPQDPLALFLGVSGDTARHPIPTVGPELSEDARFANPDFGEEHSTALLVRDIYAMMVEKGMVTRPPSRRPDRALASPAVHNSNAMATKPPVDGPLPWTQLIGRSAVDADPQQTFDNWLAGNATAVQDDGLATVQGGVLGGLDEFSFLDNSIWPSAFQAELPGDFSVIQDFAW</sequence>
<organism evidence="11 12">
    <name type="scientific">Saitozyma podzolica</name>
    <dbReference type="NCBI Taxonomy" id="1890683"/>
    <lineage>
        <taxon>Eukaryota</taxon>
        <taxon>Fungi</taxon>
        <taxon>Dikarya</taxon>
        <taxon>Basidiomycota</taxon>
        <taxon>Agaricomycotina</taxon>
        <taxon>Tremellomycetes</taxon>
        <taxon>Tremellales</taxon>
        <taxon>Trimorphomycetaceae</taxon>
        <taxon>Saitozyma</taxon>
    </lineage>
</organism>
<evidence type="ECO:0000313" key="12">
    <source>
        <dbReference type="Proteomes" id="UP000279259"/>
    </source>
</evidence>
<feature type="region of interest" description="Disordered" evidence="7">
    <location>
        <begin position="370"/>
        <end position="393"/>
    </location>
</feature>
<dbReference type="GO" id="GO:0005886">
    <property type="term" value="C:plasma membrane"/>
    <property type="evidence" value="ECO:0007669"/>
    <property type="project" value="TreeGrafter"/>
</dbReference>
<dbReference type="CDD" id="cd12148">
    <property type="entry name" value="fungal_TF_MHR"/>
    <property type="match status" value="1"/>
</dbReference>
<dbReference type="InterPro" id="IPR011701">
    <property type="entry name" value="MFS"/>
</dbReference>
<evidence type="ECO:0000256" key="9">
    <source>
        <dbReference type="SAM" id="SignalP"/>
    </source>
</evidence>
<dbReference type="GO" id="GO:0022857">
    <property type="term" value="F:transmembrane transporter activity"/>
    <property type="evidence" value="ECO:0007669"/>
    <property type="project" value="InterPro"/>
</dbReference>
<feature type="transmembrane region" description="Helical" evidence="8">
    <location>
        <begin position="154"/>
        <end position="174"/>
    </location>
</feature>
<keyword evidence="5 8" id="KW-0472">Membrane</keyword>
<feature type="transmembrane region" description="Helical" evidence="8">
    <location>
        <begin position="70"/>
        <end position="90"/>
    </location>
</feature>
<dbReference type="GO" id="GO:0006351">
    <property type="term" value="P:DNA-templated transcription"/>
    <property type="evidence" value="ECO:0007669"/>
    <property type="project" value="InterPro"/>
</dbReference>
<dbReference type="AlphaFoldDB" id="A0A427YN17"/>
<evidence type="ECO:0000259" key="10">
    <source>
        <dbReference type="PROSITE" id="PS50850"/>
    </source>
</evidence>
<dbReference type="GO" id="GO:0008270">
    <property type="term" value="F:zinc ion binding"/>
    <property type="evidence" value="ECO:0007669"/>
    <property type="project" value="InterPro"/>
</dbReference>
<evidence type="ECO:0000256" key="1">
    <source>
        <dbReference type="ARBA" id="ARBA00004141"/>
    </source>
</evidence>
<feature type="transmembrane region" description="Helical" evidence="8">
    <location>
        <begin position="274"/>
        <end position="296"/>
    </location>
</feature>
<dbReference type="EMBL" id="RSCD01000006">
    <property type="protein sequence ID" value="RSH92528.1"/>
    <property type="molecule type" value="Genomic_DNA"/>
</dbReference>
<dbReference type="PROSITE" id="PS50850">
    <property type="entry name" value="MFS"/>
    <property type="match status" value="1"/>
</dbReference>
<dbReference type="Pfam" id="PF07690">
    <property type="entry name" value="MFS_1"/>
    <property type="match status" value="1"/>
</dbReference>
<dbReference type="OrthoDB" id="440553at2759"/>
<feature type="chain" id="PRO_5019244883" description="Major facilitator superfamily (MFS) profile domain-containing protein" evidence="9">
    <location>
        <begin position="18"/>
        <end position="967"/>
    </location>
</feature>
<evidence type="ECO:0000256" key="7">
    <source>
        <dbReference type="SAM" id="MobiDB-lite"/>
    </source>
</evidence>
<feature type="transmembrane region" description="Helical" evidence="8">
    <location>
        <begin position="43"/>
        <end position="64"/>
    </location>
</feature>
<reference evidence="11 12" key="1">
    <citation type="submission" date="2018-11" db="EMBL/GenBank/DDBJ databases">
        <title>Genome sequence of Saitozyma podzolica DSM 27192.</title>
        <authorList>
            <person name="Aliyu H."/>
            <person name="Gorte O."/>
            <person name="Ochsenreither K."/>
        </authorList>
    </citation>
    <scope>NUCLEOTIDE SEQUENCE [LARGE SCALE GENOMIC DNA]</scope>
    <source>
        <strain evidence="11 12">DSM 27192</strain>
    </source>
</reference>
<evidence type="ECO:0000256" key="2">
    <source>
        <dbReference type="ARBA" id="ARBA00022448"/>
    </source>
</evidence>
<keyword evidence="2" id="KW-0813">Transport</keyword>
<dbReference type="SUPFAM" id="SSF103473">
    <property type="entry name" value="MFS general substrate transporter"/>
    <property type="match status" value="1"/>
</dbReference>
<keyword evidence="6" id="KW-0539">Nucleus</keyword>
<keyword evidence="9" id="KW-0732">Signal</keyword>
<evidence type="ECO:0000256" key="6">
    <source>
        <dbReference type="ARBA" id="ARBA00023242"/>
    </source>
</evidence>
<evidence type="ECO:0000256" key="8">
    <source>
        <dbReference type="SAM" id="Phobius"/>
    </source>
</evidence>
<keyword evidence="3 8" id="KW-0812">Transmembrane</keyword>
<dbReference type="SMART" id="SM00906">
    <property type="entry name" value="Fungal_trans"/>
    <property type="match status" value="1"/>
</dbReference>
<dbReference type="Proteomes" id="UP000279259">
    <property type="component" value="Unassembled WGS sequence"/>
</dbReference>
<evidence type="ECO:0000256" key="3">
    <source>
        <dbReference type="ARBA" id="ARBA00022692"/>
    </source>
</evidence>
<evidence type="ECO:0000256" key="5">
    <source>
        <dbReference type="ARBA" id="ARBA00023136"/>
    </source>
</evidence>
<dbReference type="Pfam" id="PF04082">
    <property type="entry name" value="Fungal_trans"/>
    <property type="match status" value="1"/>
</dbReference>
<feature type="transmembrane region" description="Helical" evidence="8">
    <location>
        <begin position="243"/>
        <end position="262"/>
    </location>
</feature>
<feature type="transmembrane region" description="Helical" evidence="8">
    <location>
        <begin position="194"/>
        <end position="212"/>
    </location>
</feature>
<protein>
    <recommendedName>
        <fullName evidence="10">Major facilitator superfamily (MFS) profile domain-containing protein</fullName>
    </recommendedName>
</protein>
<name>A0A427YN17_9TREE</name>
<feature type="transmembrane region" description="Helical" evidence="8">
    <location>
        <begin position="308"/>
        <end position="329"/>
    </location>
</feature>
<evidence type="ECO:0000313" key="11">
    <source>
        <dbReference type="EMBL" id="RSH92528.1"/>
    </source>
</evidence>
<dbReference type="PANTHER" id="PTHR23502">
    <property type="entry name" value="MAJOR FACILITATOR SUPERFAMILY"/>
    <property type="match status" value="1"/>
</dbReference>
<proteinExistence type="predicted"/>
<evidence type="ECO:0000256" key="4">
    <source>
        <dbReference type="ARBA" id="ARBA00022989"/>
    </source>
</evidence>
<feature type="domain" description="Major facilitator superfamily (MFS) profile" evidence="10">
    <location>
        <begin position="1"/>
        <end position="360"/>
    </location>
</feature>
<dbReference type="PANTHER" id="PTHR23502:SF51">
    <property type="entry name" value="QUINIDINE RESISTANCE PROTEIN 1-RELATED"/>
    <property type="match status" value="1"/>
</dbReference>
<dbReference type="InterPro" id="IPR036259">
    <property type="entry name" value="MFS_trans_sf"/>
</dbReference>
<dbReference type="InterPro" id="IPR020846">
    <property type="entry name" value="MFS_dom"/>
</dbReference>
<dbReference type="InterPro" id="IPR007219">
    <property type="entry name" value="XnlR_reg_dom"/>
</dbReference>
<dbReference type="Gene3D" id="1.20.1250.20">
    <property type="entry name" value="MFS general substrate transporter like domains"/>
    <property type="match status" value="1"/>
</dbReference>
<dbReference type="STRING" id="1890683.A0A427YN17"/>
<feature type="signal peptide" evidence="9">
    <location>
        <begin position="1"/>
        <end position="17"/>
    </location>
</feature>
<comment type="caution">
    <text evidence="11">The sequence shown here is derived from an EMBL/GenBank/DDBJ whole genome shotgun (WGS) entry which is preliminary data.</text>
</comment>
<keyword evidence="4 8" id="KW-1133">Transmembrane helix</keyword>
<accession>A0A427YN17</accession>
<keyword evidence="12" id="KW-1185">Reference proteome</keyword>
<comment type="subcellular location">
    <subcellularLocation>
        <location evidence="1">Membrane</location>
        <topology evidence="1">Multi-pass membrane protein</topology>
    </subcellularLocation>
</comment>
<dbReference type="GO" id="GO:0003677">
    <property type="term" value="F:DNA binding"/>
    <property type="evidence" value="ECO:0007669"/>
    <property type="project" value="InterPro"/>
</dbReference>